<organism evidence="1">
    <name type="scientific">Candidatus Thiocaldithrix dubininis</name>
    <dbReference type="NCBI Taxonomy" id="3080823"/>
    <lineage>
        <taxon>Bacteria</taxon>
        <taxon>Pseudomonadati</taxon>
        <taxon>Pseudomonadota</taxon>
        <taxon>Gammaproteobacteria</taxon>
        <taxon>Thiotrichales</taxon>
        <taxon>Thiotrichaceae</taxon>
        <taxon>Candidatus Thiocaldithrix</taxon>
    </lineage>
</organism>
<dbReference type="Proteomes" id="UP001300672">
    <property type="component" value="Chromosome"/>
</dbReference>
<reference evidence="1" key="2">
    <citation type="submission" date="2023-04" db="EMBL/GenBank/DDBJ databases">
        <authorList>
            <person name="Beletskiy A.V."/>
            <person name="Mardanov A.V."/>
            <person name="Ravin N.V."/>
        </authorList>
    </citation>
    <scope>NUCLEOTIDE SEQUENCE</scope>
    <source>
        <strain evidence="1">GKL-01</strain>
    </source>
</reference>
<protein>
    <submittedName>
        <fullName evidence="1">Uncharacterized protein</fullName>
    </submittedName>
</protein>
<proteinExistence type="predicted"/>
<name>A0AA95KJ80_9GAMM</name>
<gene>
    <name evidence="1" type="ORF">QJT80_10960</name>
</gene>
<dbReference type="AlphaFoldDB" id="A0AA95KJ80"/>
<evidence type="ECO:0000313" key="1">
    <source>
        <dbReference type="EMBL" id="WGZ90017.1"/>
    </source>
</evidence>
<dbReference type="KEGG" id="tdu:QJT80_10960"/>
<sequence>MENRKYASVRVKVETYRQLKKEALDEGIPFTRLIDNLLALYQKEKAKTLISP</sequence>
<reference evidence="1" key="1">
    <citation type="journal article" date="2023" name="Int. J. Mol. Sci.">
        <title>Metagenomics Revealed a New Genus 'Candidatus Thiocaldithrix dubininis' gen. nov., sp. nov. and a New Species 'Candidatus Thiothrix putei' sp. nov. in the Family Thiotrichaceae, Some Members of Which Have Traits of Both Na+- and H+-Motive Energetics.</title>
        <authorList>
            <person name="Ravin N.V."/>
            <person name="Muntyan M.S."/>
            <person name="Smolyakov D.D."/>
            <person name="Rudenko T.S."/>
            <person name="Beletsky A.V."/>
            <person name="Mardanov A.V."/>
            <person name="Grabovich M.Y."/>
        </authorList>
    </citation>
    <scope>NUCLEOTIDE SEQUENCE</scope>
    <source>
        <strain evidence="1">GKL-01</strain>
    </source>
</reference>
<dbReference type="EMBL" id="CP124755">
    <property type="protein sequence ID" value="WGZ90017.1"/>
    <property type="molecule type" value="Genomic_DNA"/>
</dbReference>
<accession>A0AA95KJ80</accession>